<gene>
    <name evidence="1" type="ORF">ACFOKF_16870</name>
</gene>
<reference evidence="2" key="1">
    <citation type="journal article" date="2019" name="Int. J. Syst. Evol. Microbiol.">
        <title>The Global Catalogue of Microorganisms (GCM) 10K type strain sequencing project: providing services to taxonomists for standard genome sequencing and annotation.</title>
        <authorList>
            <consortium name="The Broad Institute Genomics Platform"/>
            <consortium name="The Broad Institute Genome Sequencing Center for Infectious Disease"/>
            <person name="Wu L."/>
            <person name="Ma J."/>
        </authorList>
    </citation>
    <scope>NUCLEOTIDE SEQUENCE [LARGE SCALE GENOMIC DNA]</scope>
    <source>
        <strain evidence="2">CCM 7491</strain>
    </source>
</reference>
<protein>
    <submittedName>
        <fullName evidence="1">Uncharacterized protein</fullName>
    </submittedName>
</protein>
<keyword evidence="2" id="KW-1185">Reference proteome</keyword>
<dbReference type="RefSeq" id="WP_380797117.1">
    <property type="nucleotide sequence ID" value="NZ_JBHRVU010000004.1"/>
</dbReference>
<accession>A0ABV7NHA2</accession>
<sequence>MPQAQMEQIFFAVATLPLPAYSAGSAHRGAIMADWKGRRADWVANRAEWRGIARHG</sequence>
<dbReference type="Proteomes" id="UP001595681">
    <property type="component" value="Unassembled WGS sequence"/>
</dbReference>
<name>A0ABV7NHA2_9SPHN</name>
<dbReference type="EMBL" id="JBHRVU010000004">
    <property type="protein sequence ID" value="MFC3442848.1"/>
    <property type="molecule type" value="Genomic_DNA"/>
</dbReference>
<organism evidence="1 2">
    <name type="scientific">Sphingobium rhizovicinum</name>
    <dbReference type="NCBI Taxonomy" id="432308"/>
    <lineage>
        <taxon>Bacteria</taxon>
        <taxon>Pseudomonadati</taxon>
        <taxon>Pseudomonadota</taxon>
        <taxon>Alphaproteobacteria</taxon>
        <taxon>Sphingomonadales</taxon>
        <taxon>Sphingomonadaceae</taxon>
        <taxon>Sphingobium</taxon>
    </lineage>
</organism>
<comment type="caution">
    <text evidence="1">The sequence shown here is derived from an EMBL/GenBank/DDBJ whole genome shotgun (WGS) entry which is preliminary data.</text>
</comment>
<proteinExistence type="predicted"/>
<evidence type="ECO:0000313" key="1">
    <source>
        <dbReference type="EMBL" id="MFC3442848.1"/>
    </source>
</evidence>
<evidence type="ECO:0000313" key="2">
    <source>
        <dbReference type="Proteomes" id="UP001595681"/>
    </source>
</evidence>